<keyword evidence="5 10" id="KW-0479">Metal-binding</keyword>
<dbReference type="InterPro" id="IPR001128">
    <property type="entry name" value="Cyt_P450"/>
</dbReference>
<dbReference type="AlphaFoldDB" id="A0A7J6WAC4"/>
<evidence type="ECO:0000256" key="9">
    <source>
        <dbReference type="ARBA" id="ARBA00023136"/>
    </source>
</evidence>
<keyword evidence="6" id="KW-1133">Transmembrane helix</keyword>
<evidence type="ECO:0000256" key="2">
    <source>
        <dbReference type="ARBA" id="ARBA00010617"/>
    </source>
</evidence>
<keyword evidence="7 10" id="KW-0560">Oxidoreductase</keyword>
<dbReference type="EMBL" id="JABWDY010018789">
    <property type="protein sequence ID" value="KAF5194376.1"/>
    <property type="molecule type" value="Genomic_DNA"/>
</dbReference>
<evidence type="ECO:0000256" key="4">
    <source>
        <dbReference type="ARBA" id="ARBA00022692"/>
    </source>
</evidence>
<dbReference type="GO" id="GO:0016705">
    <property type="term" value="F:oxidoreductase activity, acting on paired donors, with incorporation or reduction of molecular oxygen"/>
    <property type="evidence" value="ECO:0007669"/>
    <property type="project" value="InterPro"/>
</dbReference>
<keyword evidence="4" id="KW-0812">Transmembrane</keyword>
<organism evidence="11 12">
    <name type="scientific">Thalictrum thalictroides</name>
    <name type="common">Rue-anemone</name>
    <name type="synonym">Anemone thalictroides</name>
    <dbReference type="NCBI Taxonomy" id="46969"/>
    <lineage>
        <taxon>Eukaryota</taxon>
        <taxon>Viridiplantae</taxon>
        <taxon>Streptophyta</taxon>
        <taxon>Embryophyta</taxon>
        <taxon>Tracheophyta</taxon>
        <taxon>Spermatophyta</taxon>
        <taxon>Magnoliopsida</taxon>
        <taxon>Ranunculales</taxon>
        <taxon>Ranunculaceae</taxon>
        <taxon>Thalictroideae</taxon>
        <taxon>Thalictrum</taxon>
    </lineage>
</organism>
<evidence type="ECO:0000256" key="3">
    <source>
        <dbReference type="ARBA" id="ARBA00022617"/>
    </source>
</evidence>
<accession>A0A7J6WAC4</accession>
<dbReference type="Proteomes" id="UP000554482">
    <property type="component" value="Unassembled WGS sequence"/>
</dbReference>
<evidence type="ECO:0000256" key="7">
    <source>
        <dbReference type="ARBA" id="ARBA00023002"/>
    </source>
</evidence>
<dbReference type="InterPro" id="IPR036396">
    <property type="entry name" value="Cyt_P450_sf"/>
</dbReference>
<name>A0A7J6WAC4_THATH</name>
<comment type="subcellular location">
    <subcellularLocation>
        <location evidence="1">Membrane</location>
        <topology evidence="1">Single-pass membrane protein</topology>
    </subcellularLocation>
</comment>
<evidence type="ECO:0000313" key="12">
    <source>
        <dbReference type="Proteomes" id="UP000554482"/>
    </source>
</evidence>
<sequence length="74" mass="8415">MQLLPFGSGRRKCPGLELGLKTVQLLLAQLLHCFNWELPDGMSPANIEMKEVYGLTIRRATPLLLRPTYRLTHP</sequence>
<dbReference type="PROSITE" id="PS00086">
    <property type="entry name" value="CYTOCHROME_P450"/>
    <property type="match status" value="1"/>
</dbReference>
<gene>
    <name evidence="11" type="ORF">FRX31_016038</name>
</gene>
<comment type="caution">
    <text evidence="11">The sequence shown here is derived from an EMBL/GenBank/DDBJ whole genome shotgun (WGS) entry which is preliminary data.</text>
</comment>
<evidence type="ECO:0000256" key="8">
    <source>
        <dbReference type="ARBA" id="ARBA00023004"/>
    </source>
</evidence>
<dbReference type="InterPro" id="IPR002401">
    <property type="entry name" value="Cyt_P450_E_grp-I"/>
</dbReference>
<proteinExistence type="inferred from homology"/>
<dbReference type="InterPro" id="IPR017972">
    <property type="entry name" value="Cyt_P450_CS"/>
</dbReference>
<dbReference type="Gene3D" id="1.10.630.10">
    <property type="entry name" value="Cytochrome P450"/>
    <property type="match status" value="1"/>
</dbReference>
<evidence type="ECO:0000256" key="10">
    <source>
        <dbReference type="RuleBase" id="RU000461"/>
    </source>
</evidence>
<evidence type="ECO:0000256" key="6">
    <source>
        <dbReference type="ARBA" id="ARBA00022989"/>
    </source>
</evidence>
<evidence type="ECO:0000256" key="5">
    <source>
        <dbReference type="ARBA" id="ARBA00022723"/>
    </source>
</evidence>
<dbReference type="SUPFAM" id="SSF48264">
    <property type="entry name" value="Cytochrome P450"/>
    <property type="match status" value="1"/>
</dbReference>
<dbReference type="GO" id="GO:0004497">
    <property type="term" value="F:monooxygenase activity"/>
    <property type="evidence" value="ECO:0007669"/>
    <property type="project" value="UniProtKB-KW"/>
</dbReference>
<dbReference type="GO" id="GO:0020037">
    <property type="term" value="F:heme binding"/>
    <property type="evidence" value="ECO:0007669"/>
    <property type="project" value="InterPro"/>
</dbReference>
<keyword evidence="3 10" id="KW-0349">Heme</keyword>
<dbReference type="GO" id="GO:0044550">
    <property type="term" value="P:secondary metabolite biosynthetic process"/>
    <property type="evidence" value="ECO:0007669"/>
    <property type="project" value="UniProtKB-ARBA"/>
</dbReference>
<comment type="similarity">
    <text evidence="2 10">Belongs to the cytochrome P450 family.</text>
</comment>
<keyword evidence="9" id="KW-0472">Membrane</keyword>
<keyword evidence="10" id="KW-0503">Monooxygenase</keyword>
<keyword evidence="8 10" id="KW-0408">Iron</keyword>
<protein>
    <submittedName>
        <fullName evidence="11">Cytochrome p450</fullName>
    </submittedName>
</protein>
<dbReference type="PRINTS" id="PR00463">
    <property type="entry name" value="EP450I"/>
</dbReference>
<dbReference type="GO" id="GO:0005506">
    <property type="term" value="F:iron ion binding"/>
    <property type="evidence" value="ECO:0007669"/>
    <property type="project" value="InterPro"/>
</dbReference>
<dbReference type="PANTHER" id="PTHR47944">
    <property type="entry name" value="CYTOCHROME P450 98A9"/>
    <property type="match status" value="1"/>
</dbReference>
<evidence type="ECO:0000256" key="1">
    <source>
        <dbReference type="ARBA" id="ARBA00004167"/>
    </source>
</evidence>
<dbReference type="GO" id="GO:0016020">
    <property type="term" value="C:membrane"/>
    <property type="evidence" value="ECO:0007669"/>
    <property type="project" value="UniProtKB-SubCell"/>
</dbReference>
<keyword evidence="12" id="KW-1185">Reference proteome</keyword>
<dbReference type="Pfam" id="PF00067">
    <property type="entry name" value="p450"/>
    <property type="match status" value="1"/>
</dbReference>
<reference evidence="11 12" key="1">
    <citation type="submission" date="2020-06" db="EMBL/GenBank/DDBJ databases">
        <title>Transcriptomic and genomic resources for Thalictrum thalictroides and T. hernandezii: Facilitating candidate gene discovery in an emerging model plant lineage.</title>
        <authorList>
            <person name="Arias T."/>
            <person name="Riano-Pachon D.M."/>
            <person name="Di Stilio V.S."/>
        </authorList>
    </citation>
    <scope>NUCLEOTIDE SEQUENCE [LARGE SCALE GENOMIC DNA]</scope>
    <source>
        <strain evidence="12">cv. WT478/WT964</strain>
        <tissue evidence="11">Leaves</tissue>
    </source>
</reference>
<evidence type="ECO:0000313" key="11">
    <source>
        <dbReference type="EMBL" id="KAF5194376.1"/>
    </source>
</evidence>